<organism evidence="2 3">
    <name type="scientific">Advenella mandrilli</name>
    <dbReference type="NCBI Taxonomy" id="2800330"/>
    <lineage>
        <taxon>Bacteria</taxon>
        <taxon>Pseudomonadati</taxon>
        <taxon>Pseudomonadota</taxon>
        <taxon>Betaproteobacteria</taxon>
        <taxon>Burkholderiales</taxon>
        <taxon>Alcaligenaceae</taxon>
    </lineage>
</organism>
<name>A0ABS1E8Q1_9BURK</name>
<gene>
    <name evidence="2" type="ORF">JHL22_00755</name>
</gene>
<dbReference type="RefSeq" id="WP_200232746.1">
    <property type="nucleotide sequence ID" value="NZ_JAENGP010000001.1"/>
</dbReference>
<keyword evidence="3" id="KW-1185">Reference proteome</keyword>
<sequence>MNINASIVDQRLEGLLAQYGNQLAELAGTDPTRQKSLAFVLLSVMTSLDLETEEAFDFLTEGGGDAGVDAIHLGEVDDGEFTVTIFQGKYKHKNLDGESNFPENGVKNAINMLFVLFDPSKPLSVNEKLKPRIEDIRSLIQDGYIPNVRLMLCNNGSKWDAEAQGWIEQSGMNNEQVQWVHFNHDNIVQVLQRKKTVSDSITLSGKAIIEDFNFRRVLVGKVAVREIAELFNRNHDLLLERNIWRYLGLHANRVNESIHQTLTDTNKQNNFYFFNNGITMVCQKFRHNALQGENYQLKLENIQVINGGQTCKTIQHTLNDPNNQNRYDNVYVLLRLYELAEDDQDFIREITYATNSQNPVDLRDLKSNDPIQYQLETGIQELGYSYKRFRDDASVAGKQITSAITAEAVMAVWRKKPHQSKFRRKELFGKLYKMVFESLTPAQAVLAVLVFRVAENERKRPVYIKPEPSFLPYSAHYMAMLIGQELLENHQLSFKNINHKNLAVFVQDLEENKSIYLNKAADLLQNALNKIYGKRDVSLQQLSATFRRGDLLEYLPVV</sequence>
<dbReference type="InterPro" id="IPR018891">
    <property type="entry name" value="AIPR_C"/>
</dbReference>
<dbReference type="Pfam" id="PF10592">
    <property type="entry name" value="AIPR"/>
    <property type="match status" value="1"/>
</dbReference>
<dbReference type="EMBL" id="JAENGP010000001">
    <property type="protein sequence ID" value="MBK1779739.1"/>
    <property type="molecule type" value="Genomic_DNA"/>
</dbReference>
<dbReference type="Proteomes" id="UP000635316">
    <property type="component" value="Unassembled WGS sequence"/>
</dbReference>
<reference evidence="2 3" key="1">
    <citation type="submission" date="2020-12" db="EMBL/GenBank/DDBJ databases">
        <authorList>
            <person name="Lu T."/>
            <person name="Wang Q."/>
            <person name="Han X."/>
        </authorList>
    </citation>
    <scope>NUCLEOTIDE SEQUENCE [LARGE SCALE GENOMIC DNA]</scope>
    <source>
        <strain evidence="2 3">WQ 585</strain>
    </source>
</reference>
<protein>
    <submittedName>
        <fullName evidence="2">AIPR family protein</fullName>
    </submittedName>
</protein>
<accession>A0ABS1E8Q1</accession>
<feature type="domain" description="Abortive phage infection protein C-terminal" evidence="1">
    <location>
        <begin position="239"/>
        <end position="532"/>
    </location>
</feature>
<comment type="caution">
    <text evidence="2">The sequence shown here is derived from an EMBL/GenBank/DDBJ whole genome shotgun (WGS) entry which is preliminary data.</text>
</comment>
<evidence type="ECO:0000259" key="1">
    <source>
        <dbReference type="Pfam" id="PF10592"/>
    </source>
</evidence>
<proteinExistence type="predicted"/>
<evidence type="ECO:0000313" key="3">
    <source>
        <dbReference type="Proteomes" id="UP000635316"/>
    </source>
</evidence>
<evidence type="ECO:0000313" key="2">
    <source>
        <dbReference type="EMBL" id="MBK1779739.1"/>
    </source>
</evidence>